<organism evidence="2">
    <name type="scientific">Oryza barthii</name>
    <dbReference type="NCBI Taxonomy" id="65489"/>
    <lineage>
        <taxon>Eukaryota</taxon>
        <taxon>Viridiplantae</taxon>
        <taxon>Streptophyta</taxon>
        <taxon>Embryophyta</taxon>
        <taxon>Tracheophyta</taxon>
        <taxon>Spermatophyta</taxon>
        <taxon>Magnoliopsida</taxon>
        <taxon>Liliopsida</taxon>
        <taxon>Poales</taxon>
        <taxon>Poaceae</taxon>
        <taxon>BOP clade</taxon>
        <taxon>Oryzoideae</taxon>
        <taxon>Oryzeae</taxon>
        <taxon>Oryzinae</taxon>
        <taxon>Oryza</taxon>
    </lineage>
</organism>
<proteinExistence type="predicted"/>
<feature type="region of interest" description="Disordered" evidence="1">
    <location>
        <begin position="61"/>
        <end position="131"/>
    </location>
</feature>
<dbReference type="AlphaFoldDB" id="A0A0D3FNC5"/>
<protein>
    <submittedName>
        <fullName evidence="2">Uncharacterized protein</fullName>
    </submittedName>
</protein>
<evidence type="ECO:0000313" key="3">
    <source>
        <dbReference type="Proteomes" id="UP000026960"/>
    </source>
</evidence>
<dbReference type="HOGENOM" id="CLU_104374_0_0_1"/>
<dbReference type="Gramene" id="OBART03G32220.1">
    <property type="protein sequence ID" value="OBART03G32220.1"/>
    <property type="gene ID" value="OBART03G32220"/>
</dbReference>
<reference evidence="2" key="1">
    <citation type="journal article" date="2009" name="Rice">
        <title>De Novo Next Generation Sequencing of Plant Genomes.</title>
        <authorList>
            <person name="Rounsley S."/>
            <person name="Marri P.R."/>
            <person name="Yu Y."/>
            <person name="He R."/>
            <person name="Sisneros N."/>
            <person name="Goicoechea J.L."/>
            <person name="Lee S.J."/>
            <person name="Angelova A."/>
            <person name="Kudrna D."/>
            <person name="Luo M."/>
            <person name="Affourtit J."/>
            <person name="Desany B."/>
            <person name="Knight J."/>
            <person name="Niazi F."/>
            <person name="Egholm M."/>
            <person name="Wing R.A."/>
        </authorList>
    </citation>
    <scope>NUCLEOTIDE SEQUENCE [LARGE SCALE GENOMIC DNA]</scope>
    <source>
        <strain evidence="2">cv. IRGC 105608</strain>
    </source>
</reference>
<keyword evidence="3" id="KW-1185">Reference proteome</keyword>
<feature type="compositionally biased region" description="Basic and acidic residues" evidence="1">
    <location>
        <begin position="9"/>
        <end position="18"/>
    </location>
</feature>
<dbReference type="PaxDb" id="65489-OBART03G32220.1"/>
<evidence type="ECO:0000256" key="1">
    <source>
        <dbReference type="SAM" id="MobiDB-lite"/>
    </source>
</evidence>
<reference evidence="2" key="2">
    <citation type="submission" date="2015-03" db="UniProtKB">
        <authorList>
            <consortium name="EnsemblPlants"/>
        </authorList>
    </citation>
    <scope>IDENTIFICATION</scope>
</reference>
<feature type="compositionally biased region" description="Pro residues" evidence="1">
    <location>
        <begin position="114"/>
        <end position="124"/>
    </location>
</feature>
<accession>A0A0D3FNC5</accession>
<dbReference type="eggNOG" id="ENOG502R5MK">
    <property type="taxonomic scope" value="Eukaryota"/>
</dbReference>
<sequence>MGRRRRQRAASDQRRECAPEAPQPAVTSPSTEVATVAPPADSGWITTAVERLVSFFGGGHARRSSEVAPTPAHGKGTTTGRTGLAHGKAGGKGATTNRTGNQAWIHLPQKKHTPPAPPQAPPQPQAQRQHRVVNGEEVPFEVEDQYIHYCRESRTIVHKTICHICFFQEQNFTGSNRVSGSQMLLHCHMKHSKFPLVPCEAEDCRIYVTMARDLQLHNYFCHTLPAGWWEE</sequence>
<name>A0A0D3FNC5_9ORYZ</name>
<feature type="region of interest" description="Disordered" evidence="1">
    <location>
        <begin position="1"/>
        <end position="39"/>
    </location>
</feature>
<dbReference type="EnsemblPlants" id="OBART03G32220.1">
    <property type="protein sequence ID" value="OBART03G32220.1"/>
    <property type="gene ID" value="OBART03G32220"/>
</dbReference>
<dbReference type="Proteomes" id="UP000026960">
    <property type="component" value="Chromosome 3"/>
</dbReference>
<evidence type="ECO:0000313" key="2">
    <source>
        <dbReference type="EnsemblPlants" id="OBART03G32220.1"/>
    </source>
</evidence>